<evidence type="ECO:0000313" key="1">
    <source>
        <dbReference type="EMBL" id="KAK4004074.1"/>
    </source>
</evidence>
<comment type="caution">
    <text evidence="1">The sequence shown here is derived from an EMBL/GenBank/DDBJ whole genome shotgun (WGS) entry which is preliminary data.</text>
</comment>
<protein>
    <submittedName>
        <fullName evidence="1">Uncharacterized protein</fullName>
    </submittedName>
</protein>
<keyword evidence="2" id="KW-1185">Reference proteome</keyword>
<name>A0ABQ9YTW9_9CRUS</name>
<reference evidence="1 2" key="1">
    <citation type="journal article" date="2023" name="Nucleic Acids Res.">
        <title>The hologenome of Daphnia magna reveals possible DNA methylation and microbiome-mediated evolution of the host genome.</title>
        <authorList>
            <person name="Chaturvedi A."/>
            <person name="Li X."/>
            <person name="Dhandapani V."/>
            <person name="Marshall H."/>
            <person name="Kissane S."/>
            <person name="Cuenca-Cambronero M."/>
            <person name="Asole G."/>
            <person name="Calvet F."/>
            <person name="Ruiz-Romero M."/>
            <person name="Marangio P."/>
            <person name="Guigo R."/>
            <person name="Rago D."/>
            <person name="Mirbahai L."/>
            <person name="Eastwood N."/>
            <person name="Colbourne J.K."/>
            <person name="Zhou J."/>
            <person name="Mallon E."/>
            <person name="Orsini L."/>
        </authorList>
    </citation>
    <scope>NUCLEOTIDE SEQUENCE [LARGE SCALE GENOMIC DNA]</scope>
    <source>
        <strain evidence="1">LRV0_1</strain>
    </source>
</reference>
<dbReference type="Proteomes" id="UP001234178">
    <property type="component" value="Unassembled WGS sequence"/>
</dbReference>
<accession>A0ABQ9YTW9</accession>
<sequence length="126" mass="14433">MEDWWALCVQVHSLDKDTVMATTVIFHLTMGMAVTDTDMDLASVAIMEGTFDMVDFRHVVIQFFCADTMADTAITSTDTDIIMVIIDETDATDWLIHSCFQHPFHNFESIYRFLHGTKSRSPFQFP</sequence>
<evidence type="ECO:0000313" key="2">
    <source>
        <dbReference type="Proteomes" id="UP001234178"/>
    </source>
</evidence>
<proteinExistence type="predicted"/>
<dbReference type="EMBL" id="JAOYFB010000001">
    <property type="protein sequence ID" value="KAK4004074.1"/>
    <property type="molecule type" value="Genomic_DNA"/>
</dbReference>
<organism evidence="1 2">
    <name type="scientific">Daphnia magna</name>
    <dbReference type="NCBI Taxonomy" id="35525"/>
    <lineage>
        <taxon>Eukaryota</taxon>
        <taxon>Metazoa</taxon>
        <taxon>Ecdysozoa</taxon>
        <taxon>Arthropoda</taxon>
        <taxon>Crustacea</taxon>
        <taxon>Branchiopoda</taxon>
        <taxon>Diplostraca</taxon>
        <taxon>Cladocera</taxon>
        <taxon>Anomopoda</taxon>
        <taxon>Daphniidae</taxon>
        <taxon>Daphnia</taxon>
    </lineage>
</organism>
<gene>
    <name evidence="1" type="ORF">OUZ56_005817</name>
</gene>